<dbReference type="InterPro" id="IPR020846">
    <property type="entry name" value="MFS_dom"/>
</dbReference>
<feature type="domain" description="Major facilitator superfamily (MFS) profile" evidence="8">
    <location>
        <begin position="23"/>
        <end position="404"/>
    </location>
</feature>
<dbReference type="Proteomes" id="UP000000775">
    <property type="component" value="Chromosome"/>
</dbReference>
<keyword evidence="5 7" id="KW-1133">Transmembrane helix</keyword>
<gene>
    <name evidence="9" type="ordered locus">Hac_0397</name>
</gene>
<dbReference type="AlphaFoldDB" id="Q17YP3"/>
<dbReference type="HOGENOM" id="CLU_001265_10_0_7"/>
<dbReference type="eggNOG" id="COG2814">
    <property type="taxonomic scope" value="Bacteria"/>
</dbReference>
<proteinExistence type="predicted"/>
<dbReference type="InterPro" id="IPR050171">
    <property type="entry name" value="MFS_Transporters"/>
</dbReference>
<sequence length="462" mass="51184">MIKIGYFLVNWIFSCKILRMFKKIFPLALVSSLRFLGLFIVLPVISLYADSFHSSSPLLIGLAVGGAYLTQIIFQTPMGILSDKIGRKVVVVVCLLLFLVGSLVCFVADDIVLLVIGRFIQGMGALGGVVSAMVADEVKEEERTKAMTIMGVFIFISFTISMAIGPGVVAFFGGAKWLFLLTAILTLLSLLMLLKVKDAPKISYQIKNKIAYQPNSKALYLLYLSSFFEKAFMTLIFVLIPLALVNEFHKDESFLILVYVPGALLGVLSMGIASVMAEKYNKPKGVMLSGVFLFIVSYLCLFLADSSFLGKYLWLFIVGVAFFFIGFATLEPIMQSLASKFARVHEKGKVLGQFTTFGYLGSFVGGVSGGLSYHYLGISNTSLVVVILGLVWGLSLFFLNNPSKQKNVYFPLDAYNGEQFETLGDKIIEWYVNISEEIIIVKYNSDQISEEEIIHLAQNFRK</sequence>
<evidence type="ECO:0000256" key="4">
    <source>
        <dbReference type="ARBA" id="ARBA00022692"/>
    </source>
</evidence>
<feature type="transmembrane region" description="Helical" evidence="7">
    <location>
        <begin position="58"/>
        <end position="77"/>
    </location>
</feature>
<dbReference type="PROSITE" id="PS50850">
    <property type="entry name" value="MFS"/>
    <property type="match status" value="1"/>
</dbReference>
<name>Q17YP3_HELAH</name>
<comment type="subcellular location">
    <subcellularLocation>
        <location evidence="1">Cell membrane</location>
        <topology evidence="1">Multi-pass membrane protein</topology>
    </subcellularLocation>
</comment>
<evidence type="ECO:0000256" key="7">
    <source>
        <dbReference type="SAM" id="Phobius"/>
    </source>
</evidence>
<feature type="transmembrane region" description="Helical" evidence="7">
    <location>
        <begin position="24"/>
        <end position="46"/>
    </location>
</feature>
<evidence type="ECO:0000256" key="6">
    <source>
        <dbReference type="ARBA" id="ARBA00023136"/>
    </source>
</evidence>
<feature type="transmembrane region" description="Helical" evidence="7">
    <location>
        <begin position="115"/>
        <end position="135"/>
    </location>
</feature>
<feature type="transmembrane region" description="Helical" evidence="7">
    <location>
        <begin position="312"/>
        <end position="330"/>
    </location>
</feature>
<evidence type="ECO:0000256" key="3">
    <source>
        <dbReference type="ARBA" id="ARBA00022475"/>
    </source>
</evidence>
<reference evidence="9 10" key="1">
    <citation type="journal article" date="2006" name="PLoS Genet.">
        <title>Who ate whom? Adaptive Helicobacter genomic changes that accompanied a host jump from early humans to large felines.</title>
        <authorList>
            <person name="Eppinger M."/>
            <person name="Baar C."/>
            <person name="Linz B."/>
            <person name="Raddatz G."/>
            <person name="Lanz C."/>
            <person name="Keller H."/>
            <person name="Morelli G."/>
            <person name="Gressmann H."/>
            <person name="Achtman M."/>
            <person name="Schuster S.C."/>
        </authorList>
    </citation>
    <scope>NUCLEOTIDE SEQUENCE [LARGE SCALE GENOMIC DNA]</scope>
    <source>
        <strain evidence="9 10">Sheeba</strain>
    </source>
</reference>
<dbReference type="KEGG" id="hac:Hac_0397"/>
<evidence type="ECO:0000256" key="2">
    <source>
        <dbReference type="ARBA" id="ARBA00022448"/>
    </source>
</evidence>
<feature type="transmembrane region" description="Helical" evidence="7">
    <location>
        <begin position="254"/>
        <end position="273"/>
    </location>
</feature>
<dbReference type="InterPro" id="IPR011701">
    <property type="entry name" value="MFS"/>
</dbReference>
<dbReference type="EMBL" id="AM260522">
    <property type="protein sequence ID" value="CAJ99233.1"/>
    <property type="molecule type" value="Genomic_DNA"/>
</dbReference>
<feature type="transmembrane region" description="Helical" evidence="7">
    <location>
        <begin position="177"/>
        <end position="197"/>
    </location>
</feature>
<dbReference type="InterPro" id="IPR036259">
    <property type="entry name" value="MFS_trans_sf"/>
</dbReference>
<dbReference type="GO" id="GO:0005886">
    <property type="term" value="C:plasma membrane"/>
    <property type="evidence" value="ECO:0007669"/>
    <property type="project" value="UniProtKB-SubCell"/>
</dbReference>
<evidence type="ECO:0000259" key="8">
    <source>
        <dbReference type="PROSITE" id="PS50850"/>
    </source>
</evidence>
<protein>
    <submittedName>
        <fullName evidence="9">Major facilitator family transporter</fullName>
    </submittedName>
</protein>
<dbReference type="STRING" id="382638.Hac_0397"/>
<organism evidence="9 10">
    <name type="scientific">Helicobacter acinonychis (strain Sheeba)</name>
    <dbReference type="NCBI Taxonomy" id="382638"/>
    <lineage>
        <taxon>Bacteria</taxon>
        <taxon>Pseudomonadati</taxon>
        <taxon>Campylobacterota</taxon>
        <taxon>Epsilonproteobacteria</taxon>
        <taxon>Campylobacterales</taxon>
        <taxon>Helicobacteraceae</taxon>
        <taxon>Helicobacter</taxon>
    </lineage>
</organism>
<keyword evidence="6 7" id="KW-0472">Membrane</keyword>
<keyword evidence="3" id="KW-1003">Cell membrane</keyword>
<dbReference type="Gene3D" id="1.20.1250.20">
    <property type="entry name" value="MFS general substrate transporter like domains"/>
    <property type="match status" value="1"/>
</dbReference>
<feature type="transmembrane region" description="Helical" evidence="7">
    <location>
        <begin position="147"/>
        <end position="171"/>
    </location>
</feature>
<feature type="transmembrane region" description="Helical" evidence="7">
    <location>
        <begin position="89"/>
        <end position="109"/>
    </location>
</feature>
<dbReference type="PANTHER" id="PTHR23517">
    <property type="entry name" value="RESISTANCE PROTEIN MDTM, PUTATIVE-RELATED-RELATED"/>
    <property type="match status" value="1"/>
</dbReference>
<keyword evidence="2" id="KW-0813">Transport</keyword>
<dbReference type="PROSITE" id="PS51257">
    <property type="entry name" value="PROKAR_LIPOPROTEIN"/>
    <property type="match status" value="1"/>
</dbReference>
<dbReference type="GO" id="GO:0022857">
    <property type="term" value="F:transmembrane transporter activity"/>
    <property type="evidence" value="ECO:0007669"/>
    <property type="project" value="InterPro"/>
</dbReference>
<evidence type="ECO:0000256" key="5">
    <source>
        <dbReference type="ARBA" id="ARBA00022989"/>
    </source>
</evidence>
<dbReference type="Pfam" id="PF07690">
    <property type="entry name" value="MFS_1"/>
    <property type="match status" value="2"/>
</dbReference>
<dbReference type="PANTHER" id="PTHR23517:SF2">
    <property type="entry name" value="MULTIDRUG RESISTANCE PROTEIN MDTH"/>
    <property type="match status" value="1"/>
</dbReference>
<feature type="transmembrane region" description="Helical" evidence="7">
    <location>
        <begin position="285"/>
        <end position="306"/>
    </location>
</feature>
<dbReference type="SUPFAM" id="SSF103473">
    <property type="entry name" value="MFS general substrate transporter"/>
    <property type="match status" value="1"/>
</dbReference>
<feature type="transmembrane region" description="Helical" evidence="7">
    <location>
        <begin position="350"/>
        <end position="375"/>
    </location>
</feature>
<feature type="transmembrane region" description="Helical" evidence="7">
    <location>
        <begin position="381"/>
        <end position="399"/>
    </location>
</feature>
<evidence type="ECO:0000256" key="1">
    <source>
        <dbReference type="ARBA" id="ARBA00004651"/>
    </source>
</evidence>
<accession>Q17YP3</accession>
<evidence type="ECO:0000313" key="10">
    <source>
        <dbReference type="Proteomes" id="UP000000775"/>
    </source>
</evidence>
<feature type="transmembrane region" description="Helical" evidence="7">
    <location>
        <begin position="218"/>
        <end position="242"/>
    </location>
</feature>
<keyword evidence="10" id="KW-1185">Reference proteome</keyword>
<keyword evidence="4 7" id="KW-0812">Transmembrane</keyword>
<dbReference type="CDD" id="cd17472">
    <property type="entry name" value="MFS_YajR_like"/>
    <property type="match status" value="1"/>
</dbReference>
<evidence type="ECO:0000313" key="9">
    <source>
        <dbReference type="EMBL" id="CAJ99233.1"/>
    </source>
</evidence>